<feature type="region of interest" description="Disordered" evidence="1">
    <location>
        <begin position="1"/>
        <end position="53"/>
    </location>
</feature>
<gene>
    <name evidence="2" type="ORF">A2U01_0019036</name>
</gene>
<evidence type="ECO:0000313" key="2">
    <source>
        <dbReference type="EMBL" id="MCH98037.1"/>
    </source>
</evidence>
<feature type="compositionally biased region" description="Basic and acidic residues" evidence="1">
    <location>
        <begin position="35"/>
        <end position="53"/>
    </location>
</feature>
<proteinExistence type="predicted"/>
<dbReference type="AlphaFoldDB" id="A0A392NDT9"/>
<feature type="compositionally biased region" description="Polar residues" evidence="1">
    <location>
        <begin position="1"/>
        <end position="12"/>
    </location>
</feature>
<dbReference type="EMBL" id="LXQA010036539">
    <property type="protein sequence ID" value="MCH98037.1"/>
    <property type="molecule type" value="Genomic_DNA"/>
</dbReference>
<organism evidence="2 3">
    <name type="scientific">Trifolium medium</name>
    <dbReference type="NCBI Taxonomy" id="97028"/>
    <lineage>
        <taxon>Eukaryota</taxon>
        <taxon>Viridiplantae</taxon>
        <taxon>Streptophyta</taxon>
        <taxon>Embryophyta</taxon>
        <taxon>Tracheophyta</taxon>
        <taxon>Spermatophyta</taxon>
        <taxon>Magnoliopsida</taxon>
        <taxon>eudicotyledons</taxon>
        <taxon>Gunneridae</taxon>
        <taxon>Pentapetalae</taxon>
        <taxon>rosids</taxon>
        <taxon>fabids</taxon>
        <taxon>Fabales</taxon>
        <taxon>Fabaceae</taxon>
        <taxon>Papilionoideae</taxon>
        <taxon>50 kb inversion clade</taxon>
        <taxon>NPAAA clade</taxon>
        <taxon>Hologalegina</taxon>
        <taxon>IRL clade</taxon>
        <taxon>Trifolieae</taxon>
        <taxon>Trifolium</taxon>
    </lineage>
</organism>
<comment type="caution">
    <text evidence="2">The sequence shown here is derived from an EMBL/GenBank/DDBJ whole genome shotgun (WGS) entry which is preliminary data.</text>
</comment>
<reference evidence="2 3" key="1">
    <citation type="journal article" date="2018" name="Front. Plant Sci.">
        <title>Red Clover (Trifolium pratense) and Zigzag Clover (T. medium) - A Picture of Genomic Similarities and Differences.</title>
        <authorList>
            <person name="Dluhosova J."/>
            <person name="Istvanek J."/>
            <person name="Nedelnik J."/>
            <person name="Repkova J."/>
        </authorList>
    </citation>
    <scope>NUCLEOTIDE SEQUENCE [LARGE SCALE GENOMIC DNA]</scope>
    <source>
        <strain evidence="3">cv. 10/8</strain>
        <tissue evidence="2">Leaf</tissue>
    </source>
</reference>
<name>A0A392NDT9_9FABA</name>
<evidence type="ECO:0000313" key="3">
    <source>
        <dbReference type="Proteomes" id="UP000265520"/>
    </source>
</evidence>
<sequence>MAYRRTTPTTCDSKGRTTTRRRTETSGNKGNLNDAEEKISQQEGFKEENQEMQ</sequence>
<accession>A0A392NDT9</accession>
<keyword evidence="3" id="KW-1185">Reference proteome</keyword>
<dbReference type="Proteomes" id="UP000265520">
    <property type="component" value="Unassembled WGS sequence"/>
</dbReference>
<evidence type="ECO:0000256" key="1">
    <source>
        <dbReference type="SAM" id="MobiDB-lite"/>
    </source>
</evidence>
<protein>
    <submittedName>
        <fullName evidence="2">Uncharacterized protein</fullName>
    </submittedName>
</protein>